<feature type="domain" description="Peptidase M13 N-terminal" evidence="10">
    <location>
        <begin position="80"/>
        <end position="436"/>
    </location>
</feature>
<evidence type="ECO:0000256" key="8">
    <source>
        <dbReference type="SAM" id="Phobius"/>
    </source>
</evidence>
<dbReference type="Pfam" id="PF01431">
    <property type="entry name" value="Peptidase_M13"/>
    <property type="match status" value="2"/>
</dbReference>
<dbReference type="CDD" id="cd08662">
    <property type="entry name" value="M13"/>
    <property type="match status" value="3"/>
</dbReference>
<keyword evidence="3" id="KW-0645">Protease</keyword>
<evidence type="ECO:0000256" key="3">
    <source>
        <dbReference type="ARBA" id="ARBA00022670"/>
    </source>
</evidence>
<dbReference type="InterPro" id="IPR018497">
    <property type="entry name" value="Peptidase_M13_C"/>
</dbReference>
<dbReference type="InterPro" id="IPR000718">
    <property type="entry name" value="Peptidase_M13"/>
</dbReference>
<reference evidence="11" key="1">
    <citation type="submission" date="2021-11" db="EMBL/GenBank/DDBJ databases">
        <authorList>
            <person name="Schell T."/>
        </authorList>
    </citation>
    <scope>NUCLEOTIDE SEQUENCE</scope>
    <source>
        <strain evidence="11">M5</strain>
    </source>
</reference>
<keyword evidence="7" id="KW-0482">Metalloprotease</keyword>
<evidence type="ECO:0000313" key="12">
    <source>
        <dbReference type="Proteomes" id="UP000789390"/>
    </source>
</evidence>
<protein>
    <submittedName>
        <fullName evidence="11">Uncharacterized protein</fullName>
    </submittedName>
</protein>
<evidence type="ECO:0000259" key="10">
    <source>
        <dbReference type="Pfam" id="PF05649"/>
    </source>
</evidence>
<evidence type="ECO:0000256" key="2">
    <source>
        <dbReference type="ARBA" id="ARBA00007357"/>
    </source>
</evidence>
<keyword evidence="8" id="KW-0472">Membrane</keyword>
<dbReference type="SUPFAM" id="SSF55486">
    <property type="entry name" value="Metalloproteases ('zincins'), catalytic domain"/>
    <property type="match status" value="3"/>
</dbReference>
<dbReference type="PRINTS" id="PR00786">
    <property type="entry name" value="NEPRILYSIN"/>
</dbReference>
<comment type="similarity">
    <text evidence="2">Belongs to the peptidase M13 family.</text>
</comment>
<dbReference type="GO" id="GO:0046872">
    <property type="term" value="F:metal ion binding"/>
    <property type="evidence" value="ECO:0007669"/>
    <property type="project" value="UniProtKB-KW"/>
</dbReference>
<name>A0A8J2RRK1_9CRUS</name>
<feature type="transmembrane region" description="Helical" evidence="8">
    <location>
        <begin position="35"/>
        <end position="52"/>
    </location>
</feature>
<keyword evidence="12" id="KW-1185">Reference proteome</keyword>
<gene>
    <name evidence="11" type="ORF">DGAL_LOCUS12877</name>
</gene>
<dbReference type="EMBL" id="CAKKLH010000292">
    <property type="protein sequence ID" value="CAH0109399.1"/>
    <property type="molecule type" value="Genomic_DNA"/>
</dbReference>
<feature type="domain" description="Peptidase M13 C-terminal" evidence="9">
    <location>
        <begin position="965"/>
        <end position="1058"/>
    </location>
</feature>
<comment type="cofactor">
    <cofactor evidence="1">
        <name>Zn(2+)</name>
        <dbReference type="ChEBI" id="CHEBI:29105"/>
    </cofactor>
</comment>
<keyword evidence="6" id="KW-0862">Zinc</keyword>
<organism evidence="11 12">
    <name type="scientific">Daphnia galeata</name>
    <dbReference type="NCBI Taxonomy" id="27404"/>
    <lineage>
        <taxon>Eukaryota</taxon>
        <taxon>Metazoa</taxon>
        <taxon>Ecdysozoa</taxon>
        <taxon>Arthropoda</taxon>
        <taxon>Crustacea</taxon>
        <taxon>Branchiopoda</taxon>
        <taxon>Diplostraca</taxon>
        <taxon>Cladocera</taxon>
        <taxon>Anomopoda</taxon>
        <taxon>Daphniidae</taxon>
        <taxon>Daphnia</taxon>
    </lineage>
</organism>
<dbReference type="Gene3D" id="3.40.390.10">
    <property type="entry name" value="Collagenase (Catalytic Domain)"/>
    <property type="match status" value="2"/>
</dbReference>
<keyword evidence="8" id="KW-1133">Transmembrane helix</keyword>
<dbReference type="InterPro" id="IPR008753">
    <property type="entry name" value="Peptidase_M13_N"/>
</dbReference>
<accession>A0A8J2RRK1</accession>
<dbReference type="InterPro" id="IPR024079">
    <property type="entry name" value="MetalloPept_cat_dom_sf"/>
</dbReference>
<dbReference type="Proteomes" id="UP000789390">
    <property type="component" value="Unassembled WGS sequence"/>
</dbReference>
<dbReference type="InterPro" id="IPR042089">
    <property type="entry name" value="Peptidase_M13_dom_2"/>
</dbReference>
<feature type="domain" description="Peptidase M13 N-terminal" evidence="10">
    <location>
        <begin position="1066"/>
        <end position="1471"/>
    </location>
</feature>
<evidence type="ECO:0000259" key="9">
    <source>
        <dbReference type="Pfam" id="PF01431"/>
    </source>
</evidence>
<proteinExistence type="inferred from homology"/>
<evidence type="ECO:0000256" key="5">
    <source>
        <dbReference type="ARBA" id="ARBA00022801"/>
    </source>
</evidence>
<dbReference type="OrthoDB" id="6475849at2759"/>
<dbReference type="GO" id="GO:0016485">
    <property type="term" value="P:protein processing"/>
    <property type="evidence" value="ECO:0007669"/>
    <property type="project" value="TreeGrafter"/>
</dbReference>
<keyword evidence="5" id="KW-0378">Hydrolase</keyword>
<feature type="domain" description="Peptidase M13 C-terminal" evidence="9">
    <location>
        <begin position="1531"/>
        <end position="1731"/>
    </location>
</feature>
<dbReference type="PROSITE" id="PS51885">
    <property type="entry name" value="NEPRILYSIN"/>
    <property type="match status" value="1"/>
</dbReference>
<keyword evidence="4" id="KW-0479">Metal-binding</keyword>
<evidence type="ECO:0000256" key="7">
    <source>
        <dbReference type="ARBA" id="ARBA00023049"/>
    </source>
</evidence>
<evidence type="ECO:0000313" key="11">
    <source>
        <dbReference type="EMBL" id="CAH0109399.1"/>
    </source>
</evidence>
<keyword evidence="8" id="KW-0812">Transmembrane</keyword>
<dbReference type="Gene3D" id="1.10.1380.10">
    <property type="entry name" value="Neutral endopeptidase , domain2"/>
    <property type="match status" value="3"/>
</dbReference>
<evidence type="ECO:0000256" key="6">
    <source>
        <dbReference type="ARBA" id="ARBA00022833"/>
    </source>
</evidence>
<dbReference type="GO" id="GO:0004222">
    <property type="term" value="F:metalloendopeptidase activity"/>
    <property type="evidence" value="ECO:0007669"/>
    <property type="project" value="InterPro"/>
</dbReference>
<dbReference type="PANTHER" id="PTHR11733">
    <property type="entry name" value="ZINC METALLOPROTEASE FAMILY M13 NEPRILYSIN-RELATED"/>
    <property type="match status" value="1"/>
</dbReference>
<dbReference type="PANTHER" id="PTHR11733:SF237">
    <property type="entry name" value="NEPRILYSIN-LIKE 4"/>
    <property type="match status" value="1"/>
</dbReference>
<evidence type="ECO:0000256" key="1">
    <source>
        <dbReference type="ARBA" id="ARBA00001947"/>
    </source>
</evidence>
<sequence>MEKKHKNILQLNTKFVGEFHSTSSMQNNLASCKRGLFIFTIMFLTLQSFTYGRPTFDGISLDVDTKAIKLAEAMDPTADPCEDFFQYACGGWIKKNPIPTSKSSWSQFDITNQNLEEFLREILQEKNADTDPTPLKFAREMFADCMNTDAIETIGLTPLTDYLSLFGGGWPMTLDNWDGSNFDWKMDSASAFTTFNLPLLVDFYNDLDNKNTQRNVIYVDQETLFLPRSVLVDLEDNPDIAKAYIKLMVESAKTVRNFLRSNVSDDAIEVQAHKVLKFESQLAMIIVPDDNRRNSTRMYNPMSLVELQKWTDSVNTTSSQSKINWMEYINNIYSVANITIPETEQVIVVETEYLKNLVQLLDRTPTRVIANYIHWQIVNNLAIYTNQRMADLQFEFAKVNEGVLTPPSRANKCVDVVNDLMGYALAGILEAPYFAKGQSAAINYGAMGSMIGHEITHGFDDQGRQSDKYGNTAQWWTEKTLEKYQVRAKCFIDQYSNYTVLNGIKYACGGWIKENPIPTSKSSWSQFDITNKKLEDDLEDILQEKNKDTDPIPLRFAREMFADCMDKDAIETIGLTPLTDYLSLFGGGWPMTLDNWDGSNFDWKMDAASALATFDLPLLVDFFVDLDNKNTQNNVIYVDQEELFLPRSVLLDLEENMDITTSYIELMVESAKTVRDWLHNEIGDTDIEEQAHAVLEFESQLAMIIVPDDNRRDRTRMYNPMSLEELQNWTDSVSTTSSQAKINWMEYINNIYSVANITIPETEQVIVVETEYLKNLVQLLDRTPTRVIANYIHWRIVNNLAIYTNQRMIDLQFEFEEVNVGVSTPPSRANKCVDIINDLMGYALGAEYVQKVFDDDEFIEEIKTMIANLKKAFKSLVDDATWMDSDTKSKAKDKVDAMTEFIGYPQWIKNKTAVEDYYNGIPKTSTGCHFCNVQQTYTLINKIELASIHEKPDSTKWKTKPAVVNAFYTSATNAITGILQPPHFTKERSAAINYGALGSMIGHEITHGFDDQGRQSDKFGNTAQWWTEETLENYQVRAKCFIDQYSNYTVLNGIKMVAAMDTTVNPCHDFFQYACGGWIKKNPIPTSKSGWSQFDITNKKLEQSLKGILQEKNVDTDPRPLKFAREMFADCMNTDAIETIGLTPLTDYLSLFGGGWPMTLDNWDGSNFDWKMDSASAFATFNLPLLVDFYNDLDNKNTQRNVIYVDQETLFLPRSVLVDLEDNPDIAKAYIKLMVESAKTVRNFLRSNVSDDAIEEQAHAVLEFESQLAMIIVPDDNRRNSTRMYNPMSLVELQKWTDSVNTTSSQSKINWMKYLNNIYSVANITIPETEQVIVVETDYLKNLVQLLDRTTTRVIANYIHWRIVNNFATYTNQRMADLQFEFAKVNEGVLTPISRANKCVDVVNDLMGYALGSEFIEKVFDDESIEEIKTMIANLKKAFKSLVDDATWMDSDTKSIAKDKVDAMIEFVGYPPWINNKKSVEDYYNGIPKTSTGCHFCNVQQVYAFVNKNELASLRTKPNRNAWDEKPTVVNAFYTSTTNSITFPAGILQAPYFVKGRSPAINYGALGSMIGHEITHGFDDQGRQSDKFGNTAQWWTEETLEKYQVRAKCFIDQYSNYTVLNGIKLNGVNTQGENIADNGGVREAFRAYRYYVAAHGGTDSSKFENLTPEQVFFLAYANSFCGVNTPEELSNLVEIDPHSPHRYRVIGTLSNNEDFVREFKCGAGTPMNRQQLLMNCGYSMYL</sequence>
<dbReference type="Pfam" id="PF05649">
    <property type="entry name" value="Peptidase_M13_N"/>
    <property type="match status" value="3"/>
</dbReference>
<evidence type="ECO:0000256" key="4">
    <source>
        <dbReference type="ARBA" id="ARBA00022723"/>
    </source>
</evidence>
<comment type="caution">
    <text evidence="11">The sequence shown here is derived from an EMBL/GenBank/DDBJ whole genome shotgun (WGS) entry which is preliminary data.</text>
</comment>
<feature type="domain" description="Peptidase M13 N-terminal" evidence="10">
    <location>
        <begin position="505"/>
        <end position="905"/>
    </location>
</feature>
<dbReference type="GO" id="GO:0005886">
    <property type="term" value="C:plasma membrane"/>
    <property type="evidence" value="ECO:0007669"/>
    <property type="project" value="TreeGrafter"/>
</dbReference>